<gene>
    <name evidence="2" type="ORF">PYW07_010173</name>
</gene>
<evidence type="ECO:0000313" key="2">
    <source>
        <dbReference type="EMBL" id="KAJ8715691.1"/>
    </source>
</evidence>
<accession>A0AAD7YGZ0</accession>
<dbReference type="SUPFAM" id="SSF57903">
    <property type="entry name" value="FYVE/PHD zinc finger"/>
    <property type="match status" value="1"/>
</dbReference>
<protein>
    <recommendedName>
        <fullName evidence="4">PHD-type domain-containing protein</fullName>
    </recommendedName>
</protein>
<dbReference type="EMBL" id="JARGEI010000018">
    <property type="protein sequence ID" value="KAJ8715691.1"/>
    <property type="molecule type" value="Genomic_DNA"/>
</dbReference>
<dbReference type="InterPro" id="IPR013083">
    <property type="entry name" value="Znf_RING/FYVE/PHD"/>
</dbReference>
<evidence type="ECO:0000313" key="3">
    <source>
        <dbReference type="Proteomes" id="UP001231518"/>
    </source>
</evidence>
<comment type="caution">
    <text evidence="2">The sequence shown here is derived from an EMBL/GenBank/DDBJ whole genome shotgun (WGS) entry which is preliminary data.</text>
</comment>
<dbReference type="AlphaFoldDB" id="A0AAD7YGZ0"/>
<name>A0AAD7YGZ0_MYTSE</name>
<sequence length="267" mass="28640">MSKCTKVKNPCKICLDAVTQKNGLQCQGACQSWVHYSCLNYTPGKIKDIKAGIIKVTCPCPDCKTSMPKEYRTDQPYSCNNSMCPANRPPQCDNNLCPTNARGQATNLQPPPCPLNKCGNDCKQFSTPHLPESGCKPSSCPNQPPAPCGPAPDPFAGVTSSDACLSRTATRCVSGCASTNDVSGDYRFNQRDGGGGGMQSMPSYHVVEQMCNTVGELSNQLRALMTQMRQDDGRGGGGLPPLPSHQRQPTKSCPKPCYCPGNPARRM</sequence>
<dbReference type="InterPro" id="IPR011011">
    <property type="entry name" value="Znf_FYVE_PHD"/>
</dbReference>
<feature type="region of interest" description="Disordered" evidence="1">
    <location>
        <begin position="230"/>
        <end position="254"/>
    </location>
</feature>
<keyword evidence="3" id="KW-1185">Reference proteome</keyword>
<reference evidence="2" key="1">
    <citation type="submission" date="2023-03" db="EMBL/GenBank/DDBJ databases">
        <title>Chromosome-level genomes of two armyworms, Mythimna separata and Mythimna loreyi, provide insights into the biosynthesis and reception of sex pheromones.</title>
        <authorList>
            <person name="Zhao H."/>
        </authorList>
    </citation>
    <scope>NUCLEOTIDE SEQUENCE</scope>
    <source>
        <strain evidence="2">BeijingLab</strain>
        <tissue evidence="2">Pupa</tissue>
    </source>
</reference>
<dbReference type="Gene3D" id="3.30.40.10">
    <property type="entry name" value="Zinc/RING finger domain, C3HC4 (zinc finger)"/>
    <property type="match status" value="1"/>
</dbReference>
<evidence type="ECO:0000256" key="1">
    <source>
        <dbReference type="SAM" id="MobiDB-lite"/>
    </source>
</evidence>
<evidence type="ECO:0008006" key="4">
    <source>
        <dbReference type="Google" id="ProtNLM"/>
    </source>
</evidence>
<dbReference type="Proteomes" id="UP001231518">
    <property type="component" value="Chromosome 24"/>
</dbReference>
<organism evidence="2 3">
    <name type="scientific">Mythimna separata</name>
    <name type="common">Oriental armyworm</name>
    <name type="synonym">Pseudaletia separata</name>
    <dbReference type="NCBI Taxonomy" id="271217"/>
    <lineage>
        <taxon>Eukaryota</taxon>
        <taxon>Metazoa</taxon>
        <taxon>Ecdysozoa</taxon>
        <taxon>Arthropoda</taxon>
        <taxon>Hexapoda</taxon>
        <taxon>Insecta</taxon>
        <taxon>Pterygota</taxon>
        <taxon>Neoptera</taxon>
        <taxon>Endopterygota</taxon>
        <taxon>Lepidoptera</taxon>
        <taxon>Glossata</taxon>
        <taxon>Ditrysia</taxon>
        <taxon>Noctuoidea</taxon>
        <taxon>Noctuidae</taxon>
        <taxon>Noctuinae</taxon>
        <taxon>Hadenini</taxon>
        <taxon>Mythimna</taxon>
    </lineage>
</organism>
<proteinExistence type="predicted"/>